<comment type="catalytic activity">
    <reaction evidence="9">
        <text>GMP + ATP = GDP + ADP</text>
        <dbReference type="Rhea" id="RHEA:20780"/>
        <dbReference type="ChEBI" id="CHEBI:30616"/>
        <dbReference type="ChEBI" id="CHEBI:58115"/>
        <dbReference type="ChEBI" id="CHEBI:58189"/>
        <dbReference type="ChEBI" id="CHEBI:456216"/>
        <dbReference type="EC" id="2.7.4.8"/>
    </reaction>
</comment>
<dbReference type="Pfam" id="PF00625">
    <property type="entry name" value="Guanylate_kin"/>
    <property type="match status" value="1"/>
</dbReference>
<dbReference type="PANTHER" id="PTHR23117:SF13">
    <property type="entry name" value="GUANYLATE KINASE"/>
    <property type="match status" value="1"/>
</dbReference>
<evidence type="ECO:0000256" key="4">
    <source>
        <dbReference type="ARBA" id="ARBA00022679"/>
    </source>
</evidence>
<dbReference type="NCBIfam" id="TIGR03263">
    <property type="entry name" value="guanyl_kin"/>
    <property type="match status" value="1"/>
</dbReference>
<evidence type="ECO:0000256" key="9">
    <source>
        <dbReference type="HAMAP-Rule" id="MF_00328"/>
    </source>
</evidence>
<dbReference type="GO" id="GO:0005524">
    <property type="term" value="F:ATP binding"/>
    <property type="evidence" value="ECO:0007669"/>
    <property type="project" value="UniProtKB-UniRule"/>
</dbReference>
<dbReference type="Gene3D" id="3.40.50.300">
    <property type="entry name" value="P-loop containing nucleotide triphosphate hydrolases"/>
    <property type="match status" value="1"/>
</dbReference>
<keyword evidence="4 9" id="KW-0808">Transferase</keyword>
<comment type="subcellular location">
    <subcellularLocation>
        <location evidence="9">Cytoplasm</location>
    </subcellularLocation>
</comment>
<dbReference type="GO" id="GO:0005829">
    <property type="term" value="C:cytosol"/>
    <property type="evidence" value="ECO:0007669"/>
    <property type="project" value="TreeGrafter"/>
</dbReference>
<gene>
    <name evidence="9 11" type="primary">gmk</name>
    <name evidence="11" type="ORF">G3N55_02070</name>
</gene>
<keyword evidence="7 9" id="KW-0067">ATP-binding</keyword>
<dbReference type="SUPFAM" id="SSF52540">
    <property type="entry name" value="P-loop containing nucleoside triphosphate hydrolases"/>
    <property type="match status" value="1"/>
</dbReference>
<evidence type="ECO:0000256" key="7">
    <source>
        <dbReference type="ARBA" id="ARBA00022840"/>
    </source>
</evidence>
<dbReference type="InterPro" id="IPR008144">
    <property type="entry name" value="Guanylate_kin-like_dom"/>
</dbReference>
<feature type="binding site" evidence="9">
    <location>
        <begin position="10"/>
        <end position="17"/>
    </location>
    <ligand>
        <name>ATP</name>
        <dbReference type="ChEBI" id="CHEBI:30616"/>
    </ligand>
</feature>
<evidence type="ECO:0000256" key="5">
    <source>
        <dbReference type="ARBA" id="ARBA00022741"/>
    </source>
</evidence>
<dbReference type="Proteomes" id="UP000469346">
    <property type="component" value="Unassembled WGS sequence"/>
</dbReference>
<evidence type="ECO:0000256" key="1">
    <source>
        <dbReference type="ARBA" id="ARBA00005790"/>
    </source>
</evidence>
<dbReference type="HAMAP" id="MF_00328">
    <property type="entry name" value="Guanylate_kinase"/>
    <property type="match status" value="1"/>
</dbReference>
<keyword evidence="9" id="KW-0963">Cytoplasm</keyword>
<sequence length="203" mass="21958">MEGDLFVISAPSGAGKTTLCRRLLAEVAGLDFSVSHTTRPPRPGEVDGRDYHFVDREVFEAMRARGDFLEWAEVHGNLYGTSRQAVSAALAAGRDVLLDIDVQGAREIRRVFPGACYVFILPPSLEALEARLRGRGSEDEAAAALRLANARRELHAASEYDYVVVNDELDAACEGLRAIVTARRLRSARVLAAPGLRAALGLG</sequence>
<evidence type="ECO:0000256" key="2">
    <source>
        <dbReference type="ARBA" id="ARBA00012961"/>
    </source>
</evidence>
<dbReference type="FunFam" id="3.30.63.10:FF:000002">
    <property type="entry name" value="Guanylate kinase 1"/>
    <property type="match status" value="1"/>
</dbReference>
<dbReference type="CDD" id="cd00071">
    <property type="entry name" value="GMPK"/>
    <property type="match status" value="1"/>
</dbReference>
<dbReference type="InterPro" id="IPR027417">
    <property type="entry name" value="P-loop_NTPase"/>
</dbReference>
<evidence type="ECO:0000256" key="8">
    <source>
        <dbReference type="ARBA" id="ARBA00030128"/>
    </source>
</evidence>
<comment type="function">
    <text evidence="9">Essential for recycling GMP and indirectly, cGMP.</text>
</comment>
<reference evidence="11 12" key="1">
    <citation type="submission" date="2020-02" db="EMBL/GenBank/DDBJ databases">
        <title>Comparative genomics of sulfur disproportionating microorganisms.</title>
        <authorList>
            <person name="Ward L.M."/>
            <person name="Bertran E."/>
            <person name="Johnston D.T."/>
        </authorList>
    </citation>
    <scope>NUCLEOTIDE SEQUENCE [LARGE SCALE GENOMIC DNA]</scope>
    <source>
        <strain evidence="11 12">DSM 100025</strain>
    </source>
</reference>
<dbReference type="Gene3D" id="3.30.63.10">
    <property type="entry name" value="Guanylate Kinase phosphate binding domain"/>
    <property type="match status" value="1"/>
</dbReference>
<dbReference type="PANTHER" id="PTHR23117">
    <property type="entry name" value="GUANYLATE KINASE-RELATED"/>
    <property type="match status" value="1"/>
</dbReference>
<organism evidence="11 12">
    <name type="scientific">Dissulfurirhabdus thermomarina</name>
    <dbReference type="NCBI Taxonomy" id="1765737"/>
    <lineage>
        <taxon>Bacteria</taxon>
        <taxon>Deltaproteobacteria</taxon>
        <taxon>Dissulfurirhabdaceae</taxon>
        <taxon>Dissulfurirhabdus</taxon>
    </lineage>
</organism>
<comment type="caution">
    <text evidence="11">The sequence shown here is derived from an EMBL/GenBank/DDBJ whole genome shotgun (WGS) entry which is preliminary data.</text>
</comment>
<proteinExistence type="inferred from homology"/>
<keyword evidence="5 9" id="KW-0547">Nucleotide-binding</keyword>
<dbReference type="EC" id="2.7.4.8" evidence="2 9"/>
<evidence type="ECO:0000313" key="11">
    <source>
        <dbReference type="EMBL" id="NDY41639.1"/>
    </source>
</evidence>
<evidence type="ECO:0000256" key="3">
    <source>
        <dbReference type="ARBA" id="ARBA00016296"/>
    </source>
</evidence>
<dbReference type="GO" id="GO:0004385">
    <property type="term" value="F:GMP kinase activity"/>
    <property type="evidence" value="ECO:0007669"/>
    <property type="project" value="UniProtKB-UniRule"/>
</dbReference>
<comment type="similarity">
    <text evidence="1 9">Belongs to the guanylate kinase family.</text>
</comment>
<evidence type="ECO:0000313" key="12">
    <source>
        <dbReference type="Proteomes" id="UP000469346"/>
    </source>
</evidence>
<dbReference type="SMART" id="SM00072">
    <property type="entry name" value="GuKc"/>
    <property type="match status" value="1"/>
</dbReference>
<dbReference type="PROSITE" id="PS00856">
    <property type="entry name" value="GUANYLATE_KINASE_1"/>
    <property type="match status" value="1"/>
</dbReference>
<dbReference type="PROSITE" id="PS50052">
    <property type="entry name" value="GUANYLATE_KINASE_2"/>
    <property type="match status" value="1"/>
</dbReference>
<evidence type="ECO:0000256" key="6">
    <source>
        <dbReference type="ARBA" id="ARBA00022777"/>
    </source>
</evidence>
<keyword evidence="6 9" id="KW-0418">Kinase</keyword>
<dbReference type="EMBL" id="JAAGRR010000011">
    <property type="protein sequence ID" value="NDY41639.1"/>
    <property type="molecule type" value="Genomic_DNA"/>
</dbReference>
<protein>
    <recommendedName>
        <fullName evidence="3 9">Guanylate kinase</fullName>
        <ecNumber evidence="2 9">2.7.4.8</ecNumber>
    </recommendedName>
    <alternativeName>
        <fullName evidence="8 9">GMP kinase</fullName>
    </alternativeName>
</protein>
<evidence type="ECO:0000259" key="10">
    <source>
        <dbReference type="PROSITE" id="PS50052"/>
    </source>
</evidence>
<feature type="domain" description="Guanylate kinase-like" evidence="10">
    <location>
        <begin position="3"/>
        <end position="181"/>
    </location>
</feature>
<keyword evidence="12" id="KW-1185">Reference proteome</keyword>
<dbReference type="InterPro" id="IPR008145">
    <property type="entry name" value="GK/Ca_channel_bsu"/>
</dbReference>
<dbReference type="InterPro" id="IPR020590">
    <property type="entry name" value="Guanylate_kinase_CS"/>
</dbReference>
<name>A0A6N9TKK0_DISTH</name>
<accession>A0A6N9TKK0</accession>
<dbReference type="AlphaFoldDB" id="A0A6N9TKK0"/>
<dbReference type="RefSeq" id="WP_163297793.1">
    <property type="nucleotide sequence ID" value="NZ_JAAGRR010000011.1"/>
</dbReference>
<dbReference type="InterPro" id="IPR017665">
    <property type="entry name" value="Guanylate_kinase"/>
</dbReference>